<feature type="compositionally biased region" description="Acidic residues" evidence="8">
    <location>
        <begin position="909"/>
        <end position="926"/>
    </location>
</feature>
<dbReference type="GO" id="GO:0003677">
    <property type="term" value="F:DNA binding"/>
    <property type="evidence" value="ECO:0007669"/>
    <property type="project" value="TreeGrafter"/>
</dbReference>
<keyword evidence="7" id="KW-0131">Cell cycle</keyword>
<accession>A0A9P7ZDE9</accession>
<feature type="compositionally biased region" description="Basic and acidic residues" evidence="8">
    <location>
        <begin position="936"/>
        <end position="946"/>
    </location>
</feature>
<keyword evidence="6" id="KW-0469">Meiosis</keyword>
<feature type="region of interest" description="Disordered" evidence="8">
    <location>
        <begin position="800"/>
        <end position="822"/>
    </location>
</feature>
<evidence type="ECO:0000313" key="11">
    <source>
        <dbReference type="Proteomes" id="UP000887229"/>
    </source>
</evidence>
<dbReference type="PANTHER" id="PTHR22940:SF4">
    <property type="entry name" value="PROTEIN TIMELESS HOMOLOG"/>
    <property type="match status" value="1"/>
</dbReference>
<comment type="caution">
    <text evidence="10">The sequence shown here is derived from an EMBL/GenBank/DDBJ whole genome shotgun (WGS) entry which is preliminary data.</text>
</comment>
<dbReference type="GO" id="GO:0000076">
    <property type="term" value="P:DNA replication checkpoint signaling"/>
    <property type="evidence" value="ECO:0007669"/>
    <property type="project" value="TreeGrafter"/>
</dbReference>
<evidence type="ECO:0000256" key="3">
    <source>
        <dbReference type="ARBA" id="ARBA00021529"/>
    </source>
</evidence>
<dbReference type="AlphaFoldDB" id="A0A9P7ZDE9"/>
<evidence type="ECO:0000313" key="10">
    <source>
        <dbReference type="EMBL" id="KAG9250069.1"/>
    </source>
</evidence>
<feature type="compositionally biased region" description="Basic residues" evidence="8">
    <location>
        <begin position="556"/>
        <end position="567"/>
    </location>
</feature>
<feature type="region of interest" description="Disordered" evidence="8">
    <location>
        <begin position="898"/>
        <end position="978"/>
    </location>
</feature>
<evidence type="ECO:0000256" key="8">
    <source>
        <dbReference type="SAM" id="MobiDB-lite"/>
    </source>
</evidence>
<protein>
    <recommendedName>
        <fullName evidence="3">Topoisomerase 1-associated factor 1</fullName>
    </recommendedName>
</protein>
<dbReference type="EMBL" id="MU251283">
    <property type="protein sequence ID" value="KAG9250069.1"/>
    <property type="molecule type" value="Genomic_DNA"/>
</dbReference>
<comment type="subcellular location">
    <subcellularLocation>
        <location evidence="1">Nucleus</location>
    </subcellularLocation>
</comment>
<dbReference type="GO" id="GO:0031298">
    <property type="term" value="C:replication fork protection complex"/>
    <property type="evidence" value="ECO:0007669"/>
    <property type="project" value="TreeGrafter"/>
</dbReference>
<feature type="domain" description="Timeless N-terminal" evidence="9">
    <location>
        <begin position="36"/>
        <end position="305"/>
    </location>
</feature>
<dbReference type="GeneID" id="70297412"/>
<dbReference type="InterPro" id="IPR044998">
    <property type="entry name" value="Timeless"/>
</dbReference>
<evidence type="ECO:0000256" key="6">
    <source>
        <dbReference type="ARBA" id="ARBA00023254"/>
    </source>
</evidence>
<keyword evidence="4" id="KW-0236">DNA replication inhibitor</keyword>
<dbReference type="GO" id="GO:0051321">
    <property type="term" value="P:meiotic cell cycle"/>
    <property type="evidence" value="ECO:0007669"/>
    <property type="project" value="UniProtKB-KW"/>
</dbReference>
<dbReference type="Proteomes" id="UP000887229">
    <property type="component" value="Unassembled WGS sequence"/>
</dbReference>
<feature type="region of interest" description="Disordered" evidence="8">
    <location>
        <begin position="318"/>
        <end position="352"/>
    </location>
</feature>
<dbReference type="InterPro" id="IPR006906">
    <property type="entry name" value="Timeless_N"/>
</dbReference>
<comment type="similarity">
    <text evidence="2">Belongs to the timeless family.</text>
</comment>
<dbReference type="GO" id="GO:0006281">
    <property type="term" value="P:DNA repair"/>
    <property type="evidence" value="ECO:0007669"/>
    <property type="project" value="TreeGrafter"/>
</dbReference>
<dbReference type="GO" id="GO:0043111">
    <property type="term" value="P:replication fork arrest"/>
    <property type="evidence" value="ECO:0007669"/>
    <property type="project" value="TreeGrafter"/>
</dbReference>
<dbReference type="Pfam" id="PF04821">
    <property type="entry name" value="TIMELESS"/>
    <property type="match status" value="1"/>
</dbReference>
<reference evidence="10" key="1">
    <citation type="journal article" date="2021" name="IMA Fungus">
        <title>Genomic characterization of three marine fungi, including Emericellopsis atlantica sp. nov. with signatures of a generalist lifestyle and marine biomass degradation.</title>
        <authorList>
            <person name="Hagestad O.C."/>
            <person name="Hou L."/>
            <person name="Andersen J.H."/>
            <person name="Hansen E.H."/>
            <person name="Altermark B."/>
            <person name="Li C."/>
            <person name="Kuhnert E."/>
            <person name="Cox R.J."/>
            <person name="Crous P.W."/>
            <person name="Spatafora J.W."/>
            <person name="Lail K."/>
            <person name="Amirebrahimi M."/>
            <person name="Lipzen A."/>
            <person name="Pangilinan J."/>
            <person name="Andreopoulos W."/>
            <person name="Hayes R.D."/>
            <person name="Ng V."/>
            <person name="Grigoriev I.V."/>
            <person name="Jackson S.A."/>
            <person name="Sutton T.D.S."/>
            <person name="Dobson A.D.W."/>
            <person name="Rama T."/>
        </authorList>
    </citation>
    <scope>NUCLEOTIDE SEQUENCE</scope>
    <source>
        <strain evidence="10">TS7</strain>
    </source>
</reference>
<evidence type="ECO:0000259" key="9">
    <source>
        <dbReference type="Pfam" id="PF04821"/>
    </source>
</evidence>
<proteinExistence type="inferred from homology"/>
<feature type="region of interest" description="Disordered" evidence="8">
    <location>
        <begin position="554"/>
        <end position="593"/>
    </location>
</feature>
<evidence type="ECO:0000256" key="4">
    <source>
        <dbReference type="ARBA" id="ARBA00022880"/>
    </source>
</evidence>
<organism evidence="10 11">
    <name type="scientific">Emericellopsis atlantica</name>
    <dbReference type="NCBI Taxonomy" id="2614577"/>
    <lineage>
        <taxon>Eukaryota</taxon>
        <taxon>Fungi</taxon>
        <taxon>Dikarya</taxon>
        <taxon>Ascomycota</taxon>
        <taxon>Pezizomycotina</taxon>
        <taxon>Sordariomycetes</taxon>
        <taxon>Hypocreomycetidae</taxon>
        <taxon>Hypocreales</taxon>
        <taxon>Bionectriaceae</taxon>
        <taxon>Emericellopsis</taxon>
    </lineage>
</organism>
<keyword evidence="5" id="KW-0539">Nucleus</keyword>
<feature type="compositionally biased region" description="Acidic residues" evidence="8">
    <location>
        <begin position="1090"/>
        <end position="1099"/>
    </location>
</feature>
<name>A0A9P7ZDE9_9HYPO</name>
<evidence type="ECO:0000256" key="2">
    <source>
        <dbReference type="ARBA" id="ARBA00008174"/>
    </source>
</evidence>
<dbReference type="PANTHER" id="PTHR22940">
    <property type="entry name" value="TIMEOUT/TIMELESS-2"/>
    <property type="match status" value="1"/>
</dbReference>
<sequence>MEASDLNNDIVHPEVRAHINSLVSALGGVSQEDDGRYQLGDDALEVLRDIKRWIRFYDEKTNRMDVARCVYEANLIEGDLLPILSLWPENTTDSKYKARIALSCFEVMVPLTWPMQRDREAMTINHHRHMPVLELAHVAYKRAILNFDGARVLNCAVRVALPAMQKPISERTQRDQGIIKLALFFLRNVAAIAPPPGVAYDGDESQISRSAMIDAFSFQDIFHLLLMLASNMGEDFRTEDTTVMEVLYHLVKRINVKELFMTEKQAEHAQGNELRQAMRKETNMLRSQNQTRGGRNNRFGSMIWVKRDDGKMTTLTGQDAVSSAATRQRKMDEAKTFKPPRRAKKEDKHDREIGPAVTLDSRATKQLRTFVEDFLDSGFNPLFSHVRKTIDREANYLMAYHKRQFLYLVAWFLEAERMRRKAKQESGVRDAEEVTSFNLVAGVLNQEMFITLNRALHNSFEAKEWHDLTAVMRCYTQIFMTVQEMQQCGREDDEEIAENILSRLFYEEATHDAITNIIRGYKDQGFDYLDAATELVHHFLRILESYSKQNVDMQVRSRKRTRRKKKAAQAAEGVAASDDEDDGSGNDEAAAEKTSKDRKFDFMRFASRFTPQPIVNTFVTYTKYYRDLNEDQLKRAHRFFYRIAFKQEMAVMLFRVDIIHLLYNMIKGPEALDASLRSFKEWEDLVRHIIRKCTKKLEERPELVVEMLFSKLPSTAFFLEHGYEKQTIRTTQPKPAAELEFKDAGAMERDRQIAIVVGALLDKNQADLVAFVKKVAGDAEVERKAWQDAERIRQMEADPFDEGTTESDPKAPPVIFARPDNDGQRTAMFKNSHLRLLMSLAGFKLLGAADEETRDSSWIIPSEITPDHLKDTVHFINQAEFSPPTFEEGVLAEHQLKRKNVSRKKATFDDDDEGNADNDDFLDDEMLFPAGGPTARKAEKPAEPKATRKRLQRKEQIEEELDEKARKRREREREKQARIKSALRIQDGDSDFDEEEDEAFFRREREIAAKAAMVAKQAGTELADVLAGSKKRKSTALVDSSDGNDSGSDSDASSGSDGRRKRRTTTVFDDEEADGSASQRNGASPSRSEGEDEQDEDAVEQGAKDKSLAPESGEEEEDDDDAPIPARRPRVRGGFVMDDSDDDE</sequence>
<feature type="compositionally biased region" description="Acidic residues" evidence="8">
    <location>
        <begin position="1112"/>
        <end position="1122"/>
    </location>
</feature>
<feature type="region of interest" description="Disordered" evidence="8">
    <location>
        <begin position="1025"/>
        <end position="1144"/>
    </location>
</feature>
<dbReference type="RefSeq" id="XP_046113993.1">
    <property type="nucleotide sequence ID" value="XM_046266509.1"/>
</dbReference>
<gene>
    <name evidence="10" type="ORF">F5Z01DRAFT_714704</name>
</gene>
<dbReference type="OrthoDB" id="310853at2759"/>
<feature type="compositionally biased region" description="Polar residues" evidence="8">
    <location>
        <begin position="1076"/>
        <end position="1087"/>
    </location>
</feature>
<keyword evidence="11" id="KW-1185">Reference proteome</keyword>
<evidence type="ECO:0000256" key="1">
    <source>
        <dbReference type="ARBA" id="ARBA00004123"/>
    </source>
</evidence>
<feature type="compositionally biased region" description="Low complexity" evidence="8">
    <location>
        <begin position="1039"/>
        <end position="1056"/>
    </location>
</feature>
<evidence type="ECO:0000256" key="7">
    <source>
        <dbReference type="ARBA" id="ARBA00023306"/>
    </source>
</evidence>
<evidence type="ECO:0000256" key="5">
    <source>
        <dbReference type="ARBA" id="ARBA00023242"/>
    </source>
</evidence>